<keyword evidence="3" id="KW-0234">DNA repair</keyword>
<evidence type="ECO:0000256" key="2">
    <source>
        <dbReference type="ARBA" id="ARBA00022763"/>
    </source>
</evidence>
<feature type="region of interest" description="Disordered" evidence="5">
    <location>
        <begin position="1"/>
        <end position="38"/>
    </location>
</feature>
<dbReference type="PANTHER" id="PTHR12663">
    <property type="entry name" value="ANDROGEN INDUCED INHIBITOR OF PROLIFERATION AS3 / PDS5-RELATED"/>
    <property type="match status" value="1"/>
</dbReference>
<sequence>MPRVVSSKKSKVPGEPDEMPRVVSSKKSKVLSKPEETPVHQQAVIAVRRFNKHRSLVPTSNKKRSLDVTSDEDVREAFKDKKIKSLDMDGSYQEETPQPKLKRRRTPRKEVFSGTPGLGEHLVGSKIKVWWPIDKRFYEGVVDSYDPIKKKHKVLYADGDEEKLNLKRQRWEFIEDGILKVQGQEIDVPKPGTSSDMLQKVKSKTKSESRKKLKTVSILKKEQSCQHFQNHC</sequence>
<proteinExistence type="predicted"/>
<comment type="caution">
    <text evidence="6">The sequence shown here is derived from an EMBL/GenBank/DDBJ whole genome shotgun (WGS) entry which is preliminary data.</text>
</comment>
<organism evidence="6 7">
    <name type="scientific">Salix suchowensis</name>
    <dbReference type="NCBI Taxonomy" id="1278906"/>
    <lineage>
        <taxon>Eukaryota</taxon>
        <taxon>Viridiplantae</taxon>
        <taxon>Streptophyta</taxon>
        <taxon>Embryophyta</taxon>
        <taxon>Tracheophyta</taxon>
        <taxon>Spermatophyta</taxon>
        <taxon>Magnoliopsida</taxon>
        <taxon>eudicotyledons</taxon>
        <taxon>Gunneridae</taxon>
        <taxon>Pentapetalae</taxon>
        <taxon>rosids</taxon>
        <taxon>fabids</taxon>
        <taxon>Malpighiales</taxon>
        <taxon>Salicaceae</taxon>
        <taxon>Saliceae</taxon>
        <taxon>Salix</taxon>
    </lineage>
</organism>
<reference evidence="6" key="2">
    <citation type="journal article" date="2023" name="Int. J. Mol. Sci.">
        <title>De Novo Assembly and Annotation of 11 Diverse Shrub Willow (Salix) Genomes Reveals Novel Gene Organization in Sex-Linked Regions.</title>
        <authorList>
            <person name="Hyden B."/>
            <person name="Feng K."/>
            <person name="Yates T.B."/>
            <person name="Jawdy S."/>
            <person name="Cereghino C."/>
            <person name="Smart L.B."/>
            <person name="Muchero W."/>
        </authorList>
    </citation>
    <scope>NUCLEOTIDE SEQUENCE</scope>
    <source>
        <tissue evidence="6">Shoot tip</tissue>
    </source>
</reference>
<name>A0ABQ9BLY8_9ROSI</name>
<accession>A0ABQ9BLY8</accession>
<dbReference type="EMBL" id="JAPFFI010000007">
    <property type="protein sequence ID" value="KAJ6388103.1"/>
    <property type="molecule type" value="Genomic_DNA"/>
</dbReference>
<keyword evidence="7" id="KW-1185">Reference proteome</keyword>
<protein>
    <submittedName>
        <fullName evidence="6">Uncharacterized protein</fullName>
    </submittedName>
</protein>
<feature type="compositionally biased region" description="Basic residues" evidence="5">
    <location>
        <begin position="1"/>
        <end position="11"/>
    </location>
</feature>
<evidence type="ECO:0000313" key="6">
    <source>
        <dbReference type="EMBL" id="KAJ6388103.1"/>
    </source>
</evidence>
<evidence type="ECO:0000256" key="3">
    <source>
        <dbReference type="ARBA" id="ARBA00023204"/>
    </source>
</evidence>
<comment type="subcellular location">
    <subcellularLocation>
        <location evidence="1">Nucleus</location>
    </subcellularLocation>
</comment>
<evidence type="ECO:0000256" key="4">
    <source>
        <dbReference type="ARBA" id="ARBA00023242"/>
    </source>
</evidence>
<dbReference type="CDD" id="cd20404">
    <property type="entry name" value="Tudor_Agenet_AtEML-like"/>
    <property type="match status" value="1"/>
</dbReference>
<dbReference type="Gene3D" id="2.30.30.140">
    <property type="match status" value="1"/>
</dbReference>
<evidence type="ECO:0000256" key="1">
    <source>
        <dbReference type="ARBA" id="ARBA00004123"/>
    </source>
</evidence>
<dbReference type="SUPFAM" id="SSF63748">
    <property type="entry name" value="Tudor/PWWP/MBT"/>
    <property type="match status" value="1"/>
</dbReference>
<gene>
    <name evidence="6" type="ORF">OIU77_026636</name>
</gene>
<dbReference type="InterPro" id="IPR039776">
    <property type="entry name" value="Pds5"/>
</dbReference>
<dbReference type="PANTHER" id="PTHR12663:SF69">
    <property type="entry name" value="SISTER CHROMATID COHESION PROTEIN PDS5 HOMOLOG E"/>
    <property type="match status" value="1"/>
</dbReference>
<keyword evidence="4" id="KW-0539">Nucleus</keyword>
<evidence type="ECO:0000313" key="7">
    <source>
        <dbReference type="Proteomes" id="UP001141253"/>
    </source>
</evidence>
<feature type="region of interest" description="Disordered" evidence="5">
    <location>
        <begin position="186"/>
        <end position="209"/>
    </location>
</feature>
<dbReference type="Proteomes" id="UP001141253">
    <property type="component" value="Chromosome 3"/>
</dbReference>
<evidence type="ECO:0000256" key="5">
    <source>
        <dbReference type="SAM" id="MobiDB-lite"/>
    </source>
</evidence>
<feature type="compositionally biased region" description="Basic and acidic residues" evidence="5">
    <location>
        <begin position="75"/>
        <end position="87"/>
    </location>
</feature>
<reference evidence="6" key="1">
    <citation type="submission" date="2022-10" db="EMBL/GenBank/DDBJ databases">
        <authorList>
            <person name="Hyden B.L."/>
            <person name="Feng K."/>
            <person name="Yates T."/>
            <person name="Jawdy S."/>
            <person name="Smart L.B."/>
            <person name="Muchero W."/>
        </authorList>
    </citation>
    <scope>NUCLEOTIDE SEQUENCE</scope>
    <source>
        <tissue evidence="6">Shoot tip</tissue>
    </source>
</reference>
<feature type="region of interest" description="Disordered" evidence="5">
    <location>
        <begin position="53"/>
        <end position="117"/>
    </location>
</feature>
<keyword evidence="2" id="KW-0227">DNA damage</keyword>